<dbReference type="AlphaFoldDB" id="A0A815TG67"/>
<evidence type="ECO:0000313" key="1">
    <source>
        <dbReference type="EMBL" id="CAF1505548.1"/>
    </source>
</evidence>
<protein>
    <submittedName>
        <fullName evidence="1">Uncharacterized protein</fullName>
    </submittedName>
</protein>
<organism evidence="1 2">
    <name type="scientific">Adineta steineri</name>
    <dbReference type="NCBI Taxonomy" id="433720"/>
    <lineage>
        <taxon>Eukaryota</taxon>
        <taxon>Metazoa</taxon>
        <taxon>Spiralia</taxon>
        <taxon>Gnathifera</taxon>
        <taxon>Rotifera</taxon>
        <taxon>Eurotatoria</taxon>
        <taxon>Bdelloidea</taxon>
        <taxon>Adinetida</taxon>
        <taxon>Adinetidae</taxon>
        <taxon>Adineta</taxon>
    </lineage>
</organism>
<reference evidence="1" key="1">
    <citation type="submission" date="2021-02" db="EMBL/GenBank/DDBJ databases">
        <authorList>
            <person name="Nowell W R."/>
        </authorList>
    </citation>
    <scope>NUCLEOTIDE SEQUENCE</scope>
</reference>
<gene>
    <name evidence="1" type="ORF">VCS650_LOCUS42486</name>
</gene>
<dbReference type="OrthoDB" id="10048171at2759"/>
<sequence>MTSTTLSHLKPVVENCNHIKDQTIETPISNSCPTDNYRYSSPWPASDYATKTTRALSCNEPRPRTSSSSTSTNTNRLKHICACVKRRFTISKDNVDINRGVSSRFTKYKSFSSTLDEPYNDFEWPDFEHIYDTIPHCLAKALPGLDDLSIDEKYDITQETCNTFTDETNELIPLFENCKRGIYYRRNAICPKLDKSIYKGQLDVFVQQLMIEKLMRTWT</sequence>
<evidence type="ECO:0000313" key="2">
    <source>
        <dbReference type="Proteomes" id="UP000663891"/>
    </source>
</evidence>
<name>A0A815TG67_9BILA</name>
<accession>A0A815TG67</accession>
<comment type="caution">
    <text evidence="1">The sequence shown here is derived from an EMBL/GenBank/DDBJ whole genome shotgun (WGS) entry which is preliminary data.</text>
</comment>
<proteinExistence type="predicted"/>
<dbReference type="EMBL" id="CAJNON010002272">
    <property type="protein sequence ID" value="CAF1505548.1"/>
    <property type="molecule type" value="Genomic_DNA"/>
</dbReference>
<dbReference type="Proteomes" id="UP000663891">
    <property type="component" value="Unassembled WGS sequence"/>
</dbReference>